<comment type="caution">
    <text evidence="3">The sequence shown here is derived from an EMBL/GenBank/DDBJ whole genome shotgun (WGS) entry which is preliminary data.</text>
</comment>
<dbReference type="InterPro" id="IPR036291">
    <property type="entry name" value="NAD(P)-bd_dom_sf"/>
</dbReference>
<comment type="similarity">
    <text evidence="1">Belongs to the short-chain dehydrogenases/reductases (SDR) family.</text>
</comment>
<dbReference type="InterPro" id="IPR002347">
    <property type="entry name" value="SDR_fam"/>
</dbReference>
<dbReference type="PANTHER" id="PTHR43976:SF16">
    <property type="entry name" value="SHORT-CHAIN DEHYDROGENASE_REDUCTASE FAMILY PROTEIN"/>
    <property type="match status" value="1"/>
</dbReference>
<dbReference type="PANTHER" id="PTHR43976">
    <property type="entry name" value="SHORT CHAIN DEHYDROGENASE"/>
    <property type="match status" value="1"/>
</dbReference>
<dbReference type="Gene3D" id="3.40.50.720">
    <property type="entry name" value="NAD(P)-binding Rossmann-like Domain"/>
    <property type="match status" value="1"/>
</dbReference>
<dbReference type="Proteomes" id="UP001501676">
    <property type="component" value="Unassembled WGS sequence"/>
</dbReference>
<evidence type="ECO:0000313" key="3">
    <source>
        <dbReference type="EMBL" id="GAA3384858.1"/>
    </source>
</evidence>
<accession>A0ABP6SU22</accession>
<dbReference type="PRINTS" id="PR00081">
    <property type="entry name" value="GDHRDH"/>
</dbReference>
<evidence type="ECO:0000256" key="2">
    <source>
        <dbReference type="ARBA" id="ARBA00023002"/>
    </source>
</evidence>
<sequence length="290" mass="30060">MVLTMTSSSSTSRSTRTWFVTGASSGIGLALSRAAAGRGDTVVAVARRAHNLETLTREFGNRVLVRAADVTDQAQLDQAVAAAVEKFGRIDVVANLAGYGLFGAVEEATDEQARSIFGTNVHGVLNVLRATLPVLRAQGSGHVLQGSSYYGQTAHPGVGLLAATKYAVEGLSDALVGELAPLGIHVTLVEPGYTATAFLDNLDVAPAIGAYDGTVREVQKALGALPSSAFNSAERVADAVLAAVDAENPPRRLATGAHAVREMRAALTTRLAELDSWAPVSESVDQLVVA</sequence>
<keyword evidence="4" id="KW-1185">Reference proteome</keyword>
<reference evidence="4" key="1">
    <citation type="journal article" date="2019" name="Int. J. Syst. Evol. Microbiol.">
        <title>The Global Catalogue of Microorganisms (GCM) 10K type strain sequencing project: providing services to taxonomists for standard genome sequencing and annotation.</title>
        <authorList>
            <consortium name="The Broad Institute Genomics Platform"/>
            <consortium name="The Broad Institute Genome Sequencing Center for Infectious Disease"/>
            <person name="Wu L."/>
            <person name="Ma J."/>
        </authorList>
    </citation>
    <scope>NUCLEOTIDE SEQUENCE [LARGE SCALE GENOMIC DNA]</scope>
    <source>
        <strain evidence="4">JCM 9458</strain>
    </source>
</reference>
<dbReference type="InterPro" id="IPR051911">
    <property type="entry name" value="SDR_oxidoreductase"/>
</dbReference>
<organism evidence="3 4">
    <name type="scientific">Cryptosporangium minutisporangium</name>
    <dbReference type="NCBI Taxonomy" id="113569"/>
    <lineage>
        <taxon>Bacteria</taxon>
        <taxon>Bacillati</taxon>
        <taxon>Actinomycetota</taxon>
        <taxon>Actinomycetes</taxon>
        <taxon>Cryptosporangiales</taxon>
        <taxon>Cryptosporangiaceae</taxon>
        <taxon>Cryptosporangium</taxon>
    </lineage>
</organism>
<evidence type="ECO:0000256" key="1">
    <source>
        <dbReference type="ARBA" id="ARBA00006484"/>
    </source>
</evidence>
<keyword evidence="2" id="KW-0560">Oxidoreductase</keyword>
<evidence type="ECO:0000313" key="4">
    <source>
        <dbReference type="Proteomes" id="UP001501676"/>
    </source>
</evidence>
<dbReference type="SUPFAM" id="SSF51735">
    <property type="entry name" value="NAD(P)-binding Rossmann-fold domains"/>
    <property type="match status" value="1"/>
</dbReference>
<dbReference type="Pfam" id="PF00106">
    <property type="entry name" value="adh_short"/>
    <property type="match status" value="1"/>
</dbReference>
<gene>
    <name evidence="3" type="ORF">GCM10020369_16160</name>
</gene>
<protein>
    <submittedName>
        <fullName evidence="3">Oxidoreductase</fullName>
    </submittedName>
</protein>
<name>A0ABP6SU22_9ACTN</name>
<dbReference type="EMBL" id="BAAAYN010000010">
    <property type="protein sequence ID" value="GAA3384858.1"/>
    <property type="molecule type" value="Genomic_DNA"/>
</dbReference>
<proteinExistence type="inferred from homology"/>